<dbReference type="Pfam" id="PF02421">
    <property type="entry name" value="FeoB_N"/>
    <property type="match status" value="1"/>
</dbReference>
<evidence type="ECO:0000256" key="16">
    <source>
        <dbReference type="SAM" id="MobiDB-lite"/>
    </source>
</evidence>
<evidence type="ECO:0000256" key="7">
    <source>
        <dbReference type="ARBA" id="ARBA00022989"/>
    </source>
</evidence>
<feature type="transmembrane region" description="Helical" evidence="15">
    <location>
        <begin position="740"/>
        <end position="760"/>
    </location>
</feature>
<evidence type="ECO:0000313" key="18">
    <source>
        <dbReference type="EMBL" id="VYU22971.1"/>
    </source>
</evidence>
<feature type="binding site" evidence="14">
    <location>
        <position position="167"/>
    </location>
    <ligand>
        <name>Mg(2+)</name>
        <dbReference type="ChEBI" id="CHEBI:18420"/>
        <label>2</label>
    </ligand>
</feature>
<organism evidence="18">
    <name type="scientific">Paraprevotella clara</name>
    <dbReference type="NCBI Taxonomy" id="454154"/>
    <lineage>
        <taxon>Bacteria</taxon>
        <taxon>Pseudomonadati</taxon>
        <taxon>Bacteroidota</taxon>
        <taxon>Bacteroidia</taxon>
        <taxon>Bacteroidales</taxon>
        <taxon>Prevotellaceae</taxon>
        <taxon>Paraprevotella</taxon>
    </lineage>
</organism>
<comment type="caution">
    <text evidence="15">Lacks conserved residue(s) required for the propagation of feature annotation.</text>
</comment>
<dbReference type="SUPFAM" id="SSF52540">
    <property type="entry name" value="P-loop containing nucleoside triphosphate hydrolases"/>
    <property type="match status" value="1"/>
</dbReference>
<dbReference type="SMART" id="SM00899">
    <property type="entry name" value="FeoA"/>
    <property type="match status" value="1"/>
</dbReference>
<keyword evidence="9" id="KW-0406">Ion transport</keyword>
<keyword evidence="14" id="KW-0460">Magnesium</keyword>
<dbReference type="Pfam" id="PF07670">
    <property type="entry name" value="Gate"/>
    <property type="match status" value="2"/>
</dbReference>
<feature type="binding site" evidence="14">
    <location>
        <position position="164"/>
    </location>
    <ligand>
        <name>Mg(2+)</name>
        <dbReference type="ChEBI" id="CHEBI:18420"/>
        <label>2</label>
    </ligand>
</feature>
<feature type="binding site" evidence="13">
    <location>
        <begin position="153"/>
        <end position="160"/>
    </location>
    <ligand>
        <name>GTP</name>
        <dbReference type="ChEBI" id="CHEBI:37565"/>
        <label>1</label>
    </ligand>
</feature>
<dbReference type="InterPro" id="IPR011642">
    <property type="entry name" value="Gate_dom"/>
</dbReference>
<dbReference type="Gene3D" id="3.40.50.300">
    <property type="entry name" value="P-loop containing nucleotide triphosphate hydrolases"/>
    <property type="match status" value="1"/>
</dbReference>
<dbReference type="RefSeq" id="WP_412442680.1">
    <property type="nucleotide sequence ID" value="NZ_CACRUT010000015.1"/>
</dbReference>
<evidence type="ECO:0000256" key="6">
    <source>
        <dbReference type="ARBA" id="ARBA00022741"/>
    </source>
</evidence>
<feature type="transmembrane region" description="Helical" evidence="15">
    <location>
        <begin position="769"/>
        <end position="789"/>
    </location>
</feature>
<comment type="similarity">
    <text evidence="15">Belongs to the TRAFAC class TrmE-Era-EngA-EngB-Septin-like GTPase superfamily. FeoB GTPase (TC 9.A.8) family.</text>
</comment>
<evidence type="ECO:0000256" key="2">
    <source>
        <dbReference type="ARBA" id="ARBA00022448"/>
    </source>
</evidence>
<dbReference type="Pfam" id="PF04023">
    <property type="entry name" value="FeoA"/>
    <property type="match status" value="1"/>
</dbReference>
<feature type="compositionally biased region" description="Basic residues" evidence="16">
    <location>
        <begin position="103"/>
        <end position="113"/>
    </location>
</feature>
<dbReference type="GO" id="GO:0005886">
    <property type="term" value="C:plasma membrane"/>
    <property type="evidence" value="ECO:0007669"/>
    <property type="project" value="UniProtKB-SubCell"/>
</dbReference>
<feature type="transmembrane region" description="Helical" evidence="15">
    <location>
        <begin position="537"/>
        <end position="562"/>
    </location>
</feature>
<feature type="transmembrane region" description="Helical" evidence="15">
    <location>
        <begin position="568"/>
        <end position="588"/>
    </location>
</feature>
<evidence type="ECO:0000256" key="9">
    <source>
        <dbReference type="ARBA" id="ARBA00023065"/>
    </source>
</evidence>
<dbReference type="AlphaFoldDB" id="A0A6N3D853"/>
<accession>A0A6N3D853</accession>
<keyword evidence="10 13" id="KW-0342">GTP-binding</keyword>
<name>A0A6N3D853_9BACT</name>
<dbReference type="EMBL" id="CACRUT010000015">
    <property type="protein sequence ID" value="VYU22971.1"/>
    <property type="molecule type" value="Genomic_DNA"/>
</dbReference>
<dbReference type="Gene3D" id="2.30.30.90">
    <property type="match status" value="1"/>
</dbReference>
<evidence type="ECO:0000256" key="4">
    <source>
        <dbReference type="ARBA" id="ARBA00022496"/>
    </source>
</evidence>
<dbReference type="SUPFAM" id="SSF50037">
    <property type="entry name" value="C-terminal domain of transcriptional repressors"/>
    <property type="match status" value="1"/>
</dbReference>
<dbReference type="InterPro" id="IPR038157">
    <property type="entry name" value="FeoA_core_dom"/>
</dbReference>
<comment type="subcellular location">
    <subcellularLocation>
        <location evidence="15">Cell inner membrane</location>
        <topology evidence="15">Multi-pass membrane protein</topology>
    </subcellularLocation>
    <subcellularLocation>
        <location evidence="1">Cell membrane</location>
        <topology evidence="1">Multi-pass membrane protein</topology>
    </subcellularLocation>
</comment>
<feature type="region of interest" description="Disordered" evidence="16">
    <location>
        <begin position="73"/>
        <end position="133"/>
    </location>
</feature>
<dbReference type="GO" id="GO:0005525">
    <property type="term" value="F:GTP binding"/>
    <property type="evidence" value="ECO:0007669"/>
    <property type="project" value="UniProtKB-KW"/>
</dbReference>
<keyword evidence="11 15" id="KW-0472">Membrane</keyword>
<feature type="domain" description="FeoB-type G" evidence="17">
    <location>
        <begin position="146"/>
        <end position="308"/>
    </location>
</feature>
<evidence type="ECO:0000256" key="8">
    <source>
        <dbReference type="ARBA" id="ARBA00023004"/>
    </source>
</evidence>
<feature type="binding site" evidence="13">
    <location>
        <begin position="259"/>
        <end position="262"/>
    </location>
    <ligand>
        <name>GTP</name>
        <dbReference type="ChEBI" id="CHEBI:37565"/>
        <label>1</label>
    </ligand>
</feature>
<evidence type="ECO:0000256" key="14">
    <source>
        <dbReference type="PIRSR" id="PIRSR603373-2"/>
    </source>
</evidence>
<feature type="transmembrane region" description="Helical" evidence="15">
    <location>
        <begin position="453"/>
        <end position="479"/>
    </location>
</feature>
<dbReference type="PROSITE" id="PS51711">
    <property type="entry name" value="G_FEOB"/>
    <property type="match status" value="1"/>
</dbReference>
<evidence type="ECO:0000256" key="1">
    <source>
        <dbReference type="ARBA" id="ARBA00004651"/>
    </source>
</evidence>
<keyword evidence="2 15" id="KW-0813">Transport</keyword>
<feature type="binding site" evidence="14">
    <location>
        <position position="165"/>
    </location>
    <ligand>
        <name>Mg(2+)</name>
        <dbReference type="ChEBI" id="CHEBI:18420"/>
        <label>2</label>
    </ligand>
</feature>
<keyword evidence="6 13" id="KW-0547">Nucleotide-binding</keyword>
<dbReference type="InterPro" id="IPR008988">
    <property type="entry name" value="Transcriptional_repressor_C"/>
</dbReference>
<feature type="compositionally biased region" description="Polar residues" evidence="16">
    <location>
        <begin position="73"/>
        <end position="85"/>
    </location>
</feature>
<keyword evidence="8 15" id="KW-0408">Iron</keyword>
<evidence type="ECO:0000256" key="3">
    <source>
        <dbReference type="ARBA" id="ARBA00022475"/>
    </source>
</evidence>
<evidence type="ECO:0000256" key="13">
    <source>
        <dbReference type="PIRSR" id="PIRSR603373-1"/>
    </source>
</evidence>
<evidence type="ECO:0000259" key="17">
    <source>
        <dbReference type="PROSITE" id="PS51711"/>
    </source>
</evidence>
<gene>
    <name evidence="18" type="primary">feoB</name>
    <name evidence="18" type="ORF">PCLFYP37_02251</name>
</gene>
<dbReference type="InterPro" id="IPR027417">
    <property type="entry name" value="P-loop_NTPase"/>
</dbReference>
<dbReference type="InterPro" id="IPR007167">
    <property type="entry name" value="Fe-transptr_FeoA-like"/>
</dbReference>
<feature type="binding site" evidence="14">
    <location>
        <position position="168"/>
    </location>
    <ligand>
        <name>Mg(2+)</name>
        <dbReference type="ChEBI" id="CHEBI:18420"/>
        <label>2</label>
    </ligand>
</feature>
<evidence type="ECO:0000256" key="10">
    <source>
        <dbReference type="ARBA" id="ARBA00023134"/>
    </source>
</evidence>
<feature type="transmembrane region" description="Helical" evidence="15">
    <location>
        <begin position="402"/>
        <end position="420"/>
    </location>
</feature>
<feature type="transmembrane region" description="Helical" evidence="15">
    <location>
        <begin position="626"/>
        <end position="645"/>
    </location>
</feature>
<proteinExistence type="inferred from homology"/>
<feature type="binding site" evidence="13">
    <location>
        <begin position="199"/>
        <end position="202"/>
    </location>
    <ligand>
        <name>GTP</name>
        <dbReference type="ChEBI" id="CHEBI:37565"/>
        <label>1</label>
    </ligand>
</feature>
<dbReference type="Pfam" id="PF07664">
    <property type="entry name" value="FeoB_C"/>
    <property type="match status" value="1"/>
</dbReference>
<dbReference type="PANTHER" id="PTHR43185:SF1">
    <property type="entry name" value="FE(2+) TRANSPORTER FEOB"/>
    <property type="match status" value="1"/>
</dbReference>
<dbReference type="GO" id="GO:0046914">
    <property type="term" value="F:transition metal ion binding"/>
    <property type="evidence" value="ECO:0007669"/>
    <property type="project" value="InterPro"/>
</dbReference>
<evidence type="ECO:0000256" key="11">
    <source>
        <dbReference type="ARBA" id="ARBA00023136"/>
    </source>
</evidence>
<dbReference type="InterPro" id="IPR003373">
    <property type="entry name" value="Fe2_transport_prot-B"/>
</dbReference>
<comment type="function">
    <text evidence="15">Probable transporter of a GTP-driven Fe(2+) uptake system.</text>
</comment>
<reference evidence="18" key="1">
    <citation type="submission" date="2019-11" db="EMBL/GenBank/DDBJ databases">
        <authorList>
            <person name="Feng L."/>
        </authorList>
    </citation>
    <scope>NUCLEOTIDE SEQUENCE</scope>
    <source>
        <strain evidence="18">PclaraLFYP37</strain>
    </source>
</reference>
<dbReference type="InterPro" id="IPR030389">
    <property type="entry name" value="G_FEOB_dom"/>
</dbReference>
<evidence type="ECO:0000256" key="12">
    <source>
        <dbReference type="NCBIfam" id="TIGR00437"/>
    </source>
</evidence>
<dbReference type="InterPro" id="IPR050860">
    <property type="entry name" value="FeoB_GTPase"/>
</dbReference>
<dbReference type="NCBIfam" id="TIGR00437">
    <property type="entry name" value="feoB"/>
    <property type="match status" value="1"/>
</dbReference>
<dbReference type="CDD" id="cd01879">
    <property type="entry name" value="FeoB"/>
    <property type="match status" value="1"/>
</dbReference>
<evidence type="ECO:0000256" key="15">
    <source>
        <dbReference type="RuleBase" id="RU362098"/>
    </source>
</evidence>
<sequence>MMKLSDVNTNETVMISHIEGSGAFRARLSEMGFVTGKTVKKLFTSPVGNPIVFELMGGQIALRKSEAEKIQVTVSGTADAPSTTPEADIPAPSTDIPTDIPTQKHRSDRHQRRSGTVMPPSPHTGCPSCGPSGRRITTDTPAEAGVITIALVGNPNCGKTSLFNAASGGHERTGNYSGVTVSSVVGEMVFDGRKIRLVDLPGTYSIRAFSPEEAYVAHELESGRIDAVINVLDTTNLERNLLLTMQLKERNLPLVGALNMYDEFEESQSTLDIEELSRRLDMPLYPTVARKRIGIDALLKKAIELADQHIALHRAGIQGHTHEAACCNDPEHCTHCSGKGAHPEDMDADNGSDTACPCPEREHEDVERYSHIGQILDGIYIKKHGRSHQVTTTLDRLLANRWIAYPLFVAIMWFIFWVTFTIGQYPMDWIDNGVAWLTALCESQMPEGTLQALVCDGILGGVGSVIVFLPNILILYFFISILEDSGYLARAAMLADPLFNKLGLHGKSFIPMLMGYGCNVPAVMATRTIENPKSRMITMLVTPMISCSARIPVYVVFAGAFFPQNASTVMLCLYVFGTGMALFVAWVFSKIFMRRYESHFVMELPPYRLPSSRGVCRHTWEKGRQYLRKMGGIILVASIVIWALGHFPTGNGELTEAEQQEQSYMGRIGHAIEPVIRPLGYDWRMGVGIIAGVGAKELMVSTLGVLYNCAAEDAEPETTEDASQTRLAQILSQHTTPEAALSYMIFALLYFPCLATIAAVKGESGTWKWAIFTAAYTTLLAYVMAFAVYRMALLF</sequence>
<keyword evidence="14" id="KW-0479">Metal-binding</keyword>
<dbReference type="GO" id="GO:0015093">
    <property type="term" value="F:ferrous iron transmembrane transporter activity"/>
    <property type="evidence" value="ECO:0007669"/>
    <property type="project" value="UniProtKB-UniRule"/>
</dbReference>
<keyword evidence="3" id="KW-1003">Cell membrane</keyword>
<keyword evidence="4 15" id="KW-0410">Iron transport</keyword>
<dbReference type="PANTHER" id="PTHR43185">
    <property type="entry name" value="FERROUS IRON TRANSPORT PROTEIN B"/>
    <property type="match status" value="1"/>
</dbReference>
<dbReference type="InterPro" id="IPR011640">
    <property type="entry name" value="Fe2_transport_prot_B_C"/>
</dbReference>
<keyword evidence="5 15" id="KW-0812">Transmembrane</keyword>
<protein>
    <recommendedName>
        <fullName evidence="12 15">Ferrous iron transport protein B</fullName>
    </recommendedName>
</protein>
<keyword evidence="7 15" id="KW-1133">Transmembrane helix</keyword>
<evidence type="ECO:0000256" key="5">
    <source>
        <dbReference type="ARBA" id="ARBA00022692"/>
    </source>
</evidence>